<dbReference type="Proteomes" id="UP000732380">
    <property type="component" value="Unassembled WGS sequence"/>
</dbReference>
<dbReference type="GO" id="GO:0016579">
    <property type="term" value="P:protein deubiquitination"/>
    <property type="evidence" value="ECO:0007669"/>
    <property type="project" value="TreeGrafter"/>
</dbReference>
<dbReference type="PANTHER" id="PTHR39597">
    <property type="entry name" value="UBA DOMAIN-CONTAINING PROTEIN RUP1"/>
    <property type="match status" value="1"/>
</dbReference>
<reference evidence="2 3" key="1">
    <citation type="journal article" date="2020" name="bioRxiv">
        <title>Whole genome comparisons of ergot fungi reveals the divergence and evolution of species within the genus Claviceps are the result of varying mechanisms driving genome evolution and host range expansion.</title>
        <authorList>
            <person name="Wyka S.A."/>
            <person name="Mondo S.J."/>
            <person name="Liu M."/>
            <person name="Dettman J."/>
            <person name="Nalam V."/>
            <person name="Broders K.D."/>
        </authorList>
    </citation>
    <scope>NUCLEOTIDE SEQUENCE [LARGE SCALE GENOMIC DNA]</scope>
    <source>
        <strain evidence="2 3">LM576</strain>
    </source>
</reference>
<feature type="region of interest" description="Disordered" evidence="1">
    <location>
        <begin position="97"/>
        <end position="121"/>
    </location>
</feature>
<evidence type="ECO:0000256" key="1">
    <source>
        <dbReference type="SAM" id="MobiDB-lite"/>
    </source>
</evidence>
<gene>
    <name evidence="2" type="ORF">E4U13_004279</name>
</gene>
<name>A0A9P7PWG3_9HYPO</name>
<proteinExistence type="predicted"/>
<dbReference type="InterPro" id="IPR003903">
    <property type="entry name" value="UIM_dom"/>
</dbReference>
<dbReference type="AlphaFoldDB" id="A0A9P7PWG3"/>
<feature type="region of interest" description="Disordered" evidence="1">
    <location>
        <begin position="731"/>
        <end position="830"/>
    </location>
</feature>
<dbReference type="PANTHER" id="PTHR39597:SF1">
    <property type="entry name" value="UBA DOMAIN-CONTAINING PROTEIN RUP1"/>
    <property type="match status" value="1"/>
</dbReference>
<dbReference type="GO" id="GO:0005634">
    <property type="term" value="C:nucleus"/>
    <property type="evidence" value="ECO:0007669"/>
    <property type="project" value="TreeGrafter"/>
</dbReference>
<keyword evidence="3" id="KW-1185">Reference proteome</keyword>
<comment type="caution">
    <text evidence="2">The sequence shown here is derived from an EMBL/GenBank/DDBJ whole genome shotgun (WGS) entry which is preliminary data.</text>
</comment>
<dbReference type="PROSITE" id="PS50330">
    <property type="entry name" value="UIM"/>
    <property type="match status" value="1"/>
</dbReference>
<evidence type="ECO:0000313" key="2">
    <source>
        <dbReference type="EMBL" id="KAG6112522.1"/>
    </source>
</evidence>
<dbReference type="EMBL" id="SRQM01000331">
    <property type="protein sequence ID" value="KAG6112522.1"/>
    <property type="molecule type" value="Genomic_DNA"/>
</dbReference>
<evidence type="ECO:0008006" key="4">
    <source>
        <dbReference type="Google" id="ProtNLM"/>
    </source>
</evidence>
<organism evidence="2 3">
    <name type="scientific">Claviceps humidiphila</name>
    <dbReference type="NCBI Taxonomy" id="1294629"/>
    <lineage>
        <taxon>Eukaryota</taxon>
        <taxon>Fungi</taxon>
        <taxon>Dikarya</taxon>
        <taxon>Ascomycota</taxon>
        <taxon>Pezizomycotina</taxon>
        <taxon>Sordariomycetes</taxon>
        <taxon>Hypocreomycetidae</taxon>
        <taxon>Hypocreales</taxon>
        <taxon>Clavicipitaceae</taxon>
        <taxon>Claviceps</taxon>
    </lineage>
</organism>
<dbReference type="GO" id="GO:0005829">
    <property type="term" value="C:cytosol"/>
    <property type="evidence" value="ECO:0007669"/>
    <property type="project" value="TreeGrafter"/>
</dbReference>
<dbReference type="InterPro" id="IPR055335">
    <property type="entry name" value="Ucp6/RUP1"/>
</dbReference>
<sequence length="830" mass="92673">MADRPSPSEDEISQVIDFAGLDPLDDRSMVIEALKETSCNVEAVVMQYFDNPESFRKRFTEPWNQSMYTTDGDGAANNTGISFHIESANNNSNVIQGLTPPTEPYGPTAPSRPPSRSNNISPLGRMLEWARDDEPSTTLPPMLPPMLPSREDEDMQRALRESAQEAGIGIGLIDQQSGIMDTSTSAPAAFGPANRNDYDQGEWAMIRSGPSDTRVAKASAPSLRRRTSGAPAFLVQGVNTVGKHGLGGLLTVLHEIPLARNALLSTGSPAASYGHNSEWWNGQEILPQEVLAQRYAVEEFQWDQMDNPKPDTEEEIHRLMAFLDSTERSYGTVSVLTDVLPYASTGPEKQLYEYLGPRNEEVLRPLISTAVVSPVFGDVVDDEDVRFGLLELEHNREDYMCITTLYEAIDHTLWSDAFSLTDLHQGSKMAMLKDTSDVLAFKLNGEGPAQSIDIPEKLYLEKYQTSRKDEARRIQLAWCETKMAIARIAKEEMKVHEWKNDWNDMAYDRKQMVGRAMEQWQVYRQYLETLSRFRQMEASEFDTDKYPDYRMAPFLKSELDADSNYEVVEDVLDLTSGMLADMDVKVKKHHAELEQIKTKQRFLGQLLTQPNKLGRPQPMTCKELLLRGVVTQSDVVYVCQRAEPDLIQLESESQPVDQWWRLAYRPDDNEPVKTEKIEVGQVLRQVWDETKVPLLIYATETALGEAPTPLPLPLQRFARADNEAFQAELAQESTDMPTAHGTGTGTGTNTTGLPPIDTVSPSKRKHRADSVGSLDSNRAALGSDDGQNGFDNPFEDDGSASTITVMAFPGTPAETWQDEEMTGGEPGQGR</sequence>
<accession>A0A9P7PWG3</accession>
<protein>
    <recommendedName>
        <fullName evidence="4">Ubiquitin interaction domain-containing protein</fullName>
    </recommendedName>
</protein>
<evidence type="ECO:0000313" key="3">
    <source>
        <dbReference type="Proteomes" id="UP000732380"/>
    </source>
</evidence>